<evidence type="ECO:0000259" key="3">
    <source>
        <dbReference type="PROSITE" id="PS50878"/>
    </source>
</evidence>
<dbReference type="EMBL" id="LSRX01001376">
    <property type="protein sequence ID" value="OLP80470.1"/>
    <property type="molecule type" value="Genomic_DNA"/>
</dbReference>
<sequence>MSITAVRASLLVLVFVVDAGQPWANARGAASLQVSADLLSPGQPRLIQGLPAFATRCFPTSVPSSVQKVRVVASVVSLAGFPVLCAGWEPTRPQANSSETGYETLDEVFDNALDKDTIFVCVRTFSSQGCDSVLTVFATPHLHFDKEYIPFAHLELNYPSIWQLRDSAAPARMGFTTQADFLEDLRLVAFPLSGHFEVEVYRVDSSSSLNASSCIGHGIKVERSNSELVLVDLLQVHGDLNRLEQKFCIMIVGSGTVYISVARLYPGPFLAPAVPHAGLLSGAACDGARILVKDGVDVTVTAVAADASELTLSAMLTTDTLQASILNRWRGKAPPGGSGAALLISSKDVMAAGDSRSEESIYVRICRNSNISTAEATEFWITAETDTGVMTLKDGVAIHSSVPPAAFSAGSWKETWREFRVLIPDGPLQPTEVTLSASSIGKVHLVADTHRHPDPASYSWATAGATSNEVLRFTTQSQLAGHGVGLIACRLPCFLYLAATATAHNAEVHVPLSVRAVLDSQGTKQLLEGDDFEQVLPSNRSQVFAYSVRRSRTAVLVSGDAITYLFVIVAGTPRLWDPVGSSPPKRTRQAESSPGGMTDTTNLEENVTMEAIARTLQMQLQQERQVLTGEIHRAMSQVNSRVDDVEKALGDKISDAVGMLQELAATQRQQGDKLETVTTETQTLANRIVDLEARLQAVETGGAGGSGHTANPLEDDAGNRKPALIIGGWDPDQPGEETLGKAQDVIRELQLDIDASEAFVPGKRRGYAILPFVARRGESNDDARRRAMKAVQRVRAANVVLGRREDGQHSRLWLAISQSPAKRKRAQLAAKTKRLILELGGAANRLEVEYSTGTAWYNGGRVCSGTAPKQGEDAVEAGAGWIDLAKIARNLGMSEDHVKHAWAPLATALRCGGVNKTLTLLDSFAKVPDLAGIHLWFLQELSLPLGDTKESSAKWQLLGHRQEDEWRGVGIAYDTRVLKHTMPWHRANAYKAKFTAGDFTFAGMSVHVPHHATLDQTNELLSECYEGICASDKYLVGMDANEEFKQRQVGTVARTARGEAILLATSGAGGKLPPQDMDRPTHFPYNTALRPRRLDYLITGNIFLDEIRVGEARDIVGSDHEPVLAATTPHAVEKMNAFLDKQEDHHKALAAAAEAITDPKKGEKFVESRALKETRRLAHQAPPGEARRQLWKTICKQRKEEHKEWVRQLARRAGGQDWGAYRALRRTTKPSQWDNFLKEKDGWQRDAHDHFKAIFGKIDRADEKVEWEEETIKLRRQCKDTPWRPFTEMELRVAMQSWKWGKATGVDGVAHEALLYLLEHPSGKARILEAFNDALYTGKAAPDMLQGLTVLLPKAMQPKTWGDTRPITLSSSLLKWLAQLLLQRGRKYIDAANKSQWAKPGGQAVELILGLRKLLRAAKDWGDTLYVVKLDVAKAFDSISQLHMGKLIADKVGVQGGMPWEALLWMQLIRAETITLATCGETLQVLQTNGVRQGSPDSPVVFSAAIGETLDEVLQELQPVPRQGDNPKLPPSPQGGASFLDDTYLWSHTRNWLVKALALLEEKLGKKNLFLNAKKTLAIANTVDKKPLNIGGKEVQIQQEEAIMQVLGSPISFDNVPAGILGGASERARKAFHANKSILCSKTSIDEKLRGMLMLVRPAALWACATWPVNESLLRGVNTLQLQLLRKAIGGQRRPGEEWVEWNKDAAHCTSPPYAESKGGEMEKSCNGGAWHGGENNSTSPTWWGNNGCAQPKTGIRGGTQKSTSFKRMIHLGRRGSSRRLPTWRPRQGEGEDKEGRYHSKTQEEVTHLEGDHSTQPADILPVPREHEPFALQPSNASPSPSHLLFRDPSGKIGSFSFL</sequence>
<evidence type="ECO:0000256" key="1">
    <source>
        <dbReference type="SAM" id="MobiDB-lite"/>
    </source>
</evidence>
<keyword evidence="2" id="KW-0732">Signal</keyword>
<feature type="compositionally biased region" description="Polar residues" evidence="1">
    <location>
        <begin position="1735"/>
        <end position="1749"/>
    </location>
</feature>
<feature type="chain" id="PRO_5013362547" evidence="2">
    <location>
        <begin position="20"/>
        <end position="1859"/>
    </location>
</feature>
<feature type="region of interest" description="Disordered" evidence="1">
    <location>
        <begin position="1729"/>
        <end position="1859"/>
    </location>
</feature>
<evidence type="ECO:0000256" key="2">
    <source>
        <dbReference type="SAM" id="SignalP"/>
    </source>
</evidence>
<organism evidence="4 5">
    <name type="scientific">Symbiodinium microadriaticum</name>
    <name type="common">Dinoflagellate</name>
    <name type="synonym">Zooxanthella microadriatica</name>
    <dbReference type="NCBI Taxonomy" id="2951"/>
    <lineage>
        <taxon>Eukaryota</taxon>
        <taxon>Sar</taxon>
        <taxon>Alveolata</taxon>
        <taxon>Dinophyceae</taxon>
        <taxon>Suessiales</taxon>
        <taxon>Symbiodiniaceae</taxon>
        <taxon>Symbiodinium</taxon>
    </lineage>
</organism>
<dbReference type="InterPro" id="IPR000477">
    <property type="entry name" value="RT_dom"/>
</dbReference>
<dbReference type="SUPFAM" id="SSF56219">
    <property type="entry name" value="DNase I-like"/>
    <property type="match status" value="1"/>
</dbReference>
<dbReference type="InterPro" id="IPR036691">
    <property type="entry name" value="Endo/exonu/phosph_ase_sf"/>
</dbReference>
<feature type="region of interest" description="Disordered" evidence="1">
    <location>
        <begin position="700"/>
        <end position="720"/>
    </location>
</feature>
<protein>
    <submittedName>
        <fullName evidence="4">Retrovirus-related Pol polyprotein from type-1 retrotransposable element R2</fullName>
    </submittedName>
</protein>
<feature type="region of interest" description="Disordered" evidence="1">
    <location>
        <begin position="577"/>
        <end position="601"/>
    </location>
</feature>
<dbReference type="Pfam" id="PF00078">
    <property type="entry name" value="RVT_1"/>
    <property type="match status" value="1"/>
</dbReference>
<keyword evidence="5" id="KW-1185">Reference proteome</keyword>
<reference evidence="4 5" key="1">
    <citation type="submission" date="2016-02" db="EMBL/GenBank/DDBJ databases">
        <title>Genome analysis of coral dinoflagellate symbionts highlights evolutionary adaptations to a symbiotic lifestyle.</title>
        <authorList>
            <person name="Aranda M."/>
            <person name="Li Y."/>
            <person name="Liew Y.J."/>
            <person name="Baumgarten S."/>
            <person name="Simakov O."/>
            <person name="Wilson M."/>
            <person name="Piel J."/>
            <person name="Ashoor H."/>
            <person name="Bougouffa S."/>
            <person name="Bajic V.B."/>
            <person name="Ryu T."/>
            <person name="Ravasi T."/>
            <person name="Bayer T."/>
            <person name="Micklem G."/>
            <person name="Kim H."/>
            <person name="Bhak J."/>
            <person name="Lajeunesse T.C."/>
            <person name="Voolstra C.R."/>
        </authorList>
    </citation>
    <scope>NUCLEOTIDE SEQUENCE [LARGE SCALE GENOMIC DNA]</scope>
    <source>
        <strain evidence="4 5">CCMP2467</strain>
    </source>
</reference>
<feature type="signal peptide" evidence="2">
    <location>
        <begin position="1"/>
        <end position="19"/>
    </location>
</feature>
<feature type="compositionally biased region" description="Basic and acidic residues" evidence="1">
    <location>
        <begin position="1787"/>
        <end position="1813"/>
    </location>
</feature>
<comment type="caution">
    <text evidence="4">The sequence shown here is derived from an EMBL/GenBank/DDBJ whole genome shotgun (WGS) entry which is preliminary data.</text>
</comment>
<dbReference type="PROSITE" id="PS50878">
    <property type="entry name" value="RT_POL"/>
    <property type="match status" value="1"/>
</dbReference>
<gene>
    <name evidence="4" type="ORF">AK812_SmicGene39112</name>
</gene>
<feature type="compositionally biased region" description="Basic residues" evidence="1">
    <location>
        <begin position="1768"/>
        <end position="1778"/>
    </location>
</feature>
<accession>A0A1Q9CC09</accession>
<feature type="domain" description="Reverse transcriptase" evidence="3">
    <location>
        <begin position="1333"/>
        <end position="1595"/>
    </location>
</feature>
<dbReference type="OrthoDB" id="449439at2759"/>
<name>A0A1Q9CC09_SYMMI</name>
<dbReference type="Proteomes" id="UP000186817">
    <property type="component" value="Unassembled WGS sequence"/>
</dbReference>
<proteinExistence type="predicted"/>
<evidence type="ECO:0000313" key="4">
    <source>
        <dbReference type="EMBL" id="OLP80470.1"/>
    </source>
</evidence>
<evidence type="ECO:0000313" key="5">
    <source>
        <dbReference type="Proteomes" id="UP000186817"/>
    </source>
</evidence>